<keyword evidence="17" id="KW-1185">Reference proteome</keyword>
<keyword evidence="8 16" id="KW-0418">Kinase</keyword>
<dbReference type="SUPFAM" id="SSF55785">
    <property type="entry name" value="PYP-like sensor domain (PAS domain)"/>
    <property type="match status" value="1"/>
</dbReference>
<evidence type="ECO:0000259" key="14">
    <source>
        <dbReference type="PROSITE" id="PS50109"/>
    </source>
</evidence>
<dbReference type="PROSITE" id="PS50112">
    <property type="entry name" value="PAS"/>
    <property type="match status" value="1"/>
</dbReference>
<dbReference type="InterPro" id="IPR025201">
    <property type="entry name" value="KdpD_TM"/>
</dbReference>
<dbReference type="SUPFAM" id="SSF55874">
    <property type="entry name" value="ATPase domain of HSP90 chaperone/DNA topoisomerase II/histidine kinase"/>
    <property type="match status" value="1"/>
</dbReference>
<dbReference type="InterPro" id="IPR035965">
    <property type="entry name" value="PAS-like_dom_sf"/>
</dbReference>
<evidence type="ECO:0000256" key="9">
    <source>
        <dbReference type="ARBA" id="ARBA00022840"/>
    </source>
</evidence>
<dbReference type="SMART" id="SM00091">
    <property type="entry name" value="PAS"/>
    <property type="match status" value="1"/>
</dbReference>
<dbReference type="InterPro" id="IPR003594">
    <property type="entry name" value="HATPase_dom"/>
</dbReference>
<evidence type="ECO:0000256" key="7">
    <source>
        <dbReference type="ARBA" id="ARBA00022741"/>
    </source>
</evidence>
<keyword evidence="12 13" id="KW-0472">Membrane</keyword>
<proteinExistence type="predicted"/>
<dbReference type="Pfam" id="PF02518">
    <property type="entry name" value="HATPase_c"/>
    <property type="match status" value="1"/>
</dbReference>
<dbReference type="AlphaFoldDB" id="A0A6J5D6A6"/>
<evidence type="ECO:0000256" key="3">
    <source>
        <dbReference type="ARBA" id="ARBA00012438"/>
    </source>
</evidence>
<evidence type="ECO:0000256" key="8">
    <source>
        <dbReference type="ARBA" id="ARBA00022777"/>
    </source>
</evidence>
<feature type="transmembrane region" description="Helical" evidence="13">
    <location>
        <begin position="43"/>
        <end position="63"/>
    </location>
</feature>
<comment type="subcellular location">
    <subcellularLocation>
        <location evidence="2">Membrane</location>
        <topology evidence="2">Multi-pass membrane protein</topology>
    </subcellularLocation>
</comment>
<name>A0A6J5D6A6_9BURK</name>
<evidence type="ECO:0000256" key="13">
    <source>
        <dbReference type="SAM" id="Phobius"/>
    </source>
</evidence>
<dbReference type="CDD" id="cd00130">
    <property type="entry name" value="PAS"/>
    <property type="match status" value="1"/>
</dbReference>
<dbReference type="InterPro" id="IPR013656">
    <property type="entry name" value="PAS_4"/>
</dbReference>
<dbReference type="PANTHER" id="PTHR43065:SF10">
    <property type="entry name" value="PEROXIDE STRESS-ACTIVATED HISTIDINE KINASE MAK3"/>
    <property type="match status" value="1"/>
</dbReference>
<evidence type="ECO:0000256" key="1">
    <source>
        <dbReference type="ARBA" id="ARBA00000085"/>
    </source>
</evidence>
<dbReference type="Gene3D" id="1.20.120.620">
    <property type="entry name" value="Backbone structure of the membrane domain of e. Coli histidine kinase receptor kdpd"/>
    <property type="match status" value="1"/>
</dbReference>
<dbReference type="Pfam" id="PF08448">
    <property type="entry name" value="PAS_4"/>
    <property type="match status" value="1"/>
</dbReference>
<evidence type="ECO:0000259" key="15">
    <source>
        <dbReference type="PROSITE" id="PS50112"/>
    </source>
</evidence>
<dbReference type="InterPro" id="IPR003661">
    <property type="entry name" value="HisK_dim/P_dom"/>
</dbReference>
<keyword evidence="4" id="KW-0597">Phosphoprotein</keyword>
<feature type="domain" description="Histidine kinase" evidence="14">
    <location>
        <begin position="240"/>
        <end position="456"/>
    </location>
</feature>
<dbReference type="SMART" id="SM00387">
    <property type="entry name" value="HATPase_c"/>
    <property type="match status" value="1"/>
</dbReference>
<evidence type="ECO:0000256" key="6">
    <source>
        <dbReference type="ARBA" id="ARBA00022692"/>
    </source>
</evidence>
<dbReference type="CDD" id="cd00082">
    <property type="entry name" value="HisKA"/>
    <property type="match status" value="1"/>
</dbReference>
<keyword evidence="10 13" id="KW-1133">Transmembrane helix</keyword>
<dbReference type="Gene3D" id="1.10.287.130">
    <property type="match status" value="1"/>
</dbReference>
<dbReference type="GO" id="GO:0005524">
    <property type="term" value="F:ATP binding"/>
    <property type="evidence" value="ECO:0007669"/>
    <property type="project" value="UniProtKB-KW"/>
</dbReference>
<protein>
    <recommendedName>
        <fullName evidence="3">histidine kinase</fullName>
        <ecNumber evidence="3">2.7.13.3</ecNumber>
    </recommendedName>
</protein>
<gene>
    <name evidence="16" type="primary">sasA_3</name>
    <name evidence="16" type="ORF">LMG29542_00819</name>
</gene>
<evidence type="ECO:0000256" key="11">
    <source>
        <dbReference type="ARBA" id="ARBA00023012"/>
    </source>
</evidence>
<sequence length="462" mass="50216">MLTAVGGALLVLSTWLSFRFGANMMVAASICMTEIVLLSLFGHFVSTILLPVIAIGSLDYFFATPVFSFRVDIASDFWALIAFFASSSIVSWLVNHVRRLGAIHRQQAQLLDLTHDSVMVRGMDDTISYWNRGAEAIFGWKADEALGEMSHSLLRSRYPIDFEQIKQTLLESGYWEGEVVHATKNGSVVATATRCSILCVKQGVPTAILETSTNITERKRNEDAVGHGTRFTTIGELGTSIAHELGQPIAAIGAESSAGLRWLNRDSPNINEALSSLQHIGAECRRATEIIRHVRAMTKRKPLQVTSLAINDVIRDVIPLVHRELLNHQATLKTRLDPDLPPVLGDPVQLAQVTINLVMNGLQAMAAVANRARELVIESRRGEAGEVLVAVCDSGAGIAPNDAERLFEPFFTTKPEGMGVGLSICQAIVQSHGGEIRIRNNTEHGVTVEFSVPAIGAHDGAL</sequence>
<evidence type="ECO:0000256" key="2">
    <source>
        <dbReference type="ARBA" id="ARBA00004141"/>
    </source>
</evidence>
<dbReference type="Gene3D" id="3.30.565.10">
    <property type="entry name" value="Histidine kinase-like ATPase, C-terminal domain"/>
    <property type="match status" value="1"/>
</dbReference>
<evidence type="ECO:0000256" key="5">
    <source>
        <dbReference type="ARBA" id="ARBA00022679"/>
    </source>
</evidence>
<evidence type="ECO:0000256" key="4">
    <source>
        <dbReference type="ARBA" id="ARBA00022553"/>
    </source>
</evidence>
<organism evidence="16 17">
    <name type="scientific">Paraburkholderia humisilvae</name>
    <dbReference type="NCBI Taxonomy" id="627669"/>
    <lineage>
        <taxon>Bacteria</taxon>
        <taxon>Pseudomonadati</taxon>
        <taxon>Pseudomonadota</taxon>
        <taxon>Betaproteobacteria</taxon>
        <taxon>Burkholderiales</taxon>
        <taxon>Burkholderiaceae</taxon>
        <taxon>Paraburkholderia</taxon>
    </lineage>
</organism>
<evidence type="ECO:0000313" key="16">
    <source>
        <dbReference type="EMBL" id="CAB3748981.1"/>
    </source>
</evidence>
<evidence type="ECO:0000313" key="17">
    <source>
        <dbReference type="Proteomes" id="UP000494363"/>
    </source>
</evidence>
<reference evidence="16 17" key="1">
    <citation type="submission" date="2020-04" db="EMBL/GenBank/DDBJ databases">
        <authorList>
            <person name="De Canck E."/>
        </authorList>
    </citation>
    <scope>NUCLEOTIDE SEQUENCE [LARGE SCALE GENOMIC DNA]</scope>
    <source>
        <strain evidence="16 17">LMG 29542</strain>
    </source>
</reference>
<dbReference type="RefSeq" id="WP_175225167.1">
    <property type="nucleotide sequence ID" value="NZ_CADIKH010000003.1"/>
</dbReference>
<keyword evidence="6 13" id="KW-0812">Transmembrane</keyword>
<dbReference type="Pfam" id="PF13493">
    <property type="entry name" value="DUF4118"/>
    <property type="match status" value="1"/>
</dbReference>
<dbReference type="EMBL" id="CADIKH010000003">
    <property type="protein sequence ID" value="CAB3748981.1"/>
    <property type="molecule type" value="Genomic_DNA"/>
</dbReference>
<dbReference type="InterPro" id="IPR004358">
    <property type="entry name" value="Sig_transdc_His_kin-like_C"/>
</dbReference>
<dbReference type="Gene3D" id="3.30.450.20">
    <property type="entry name" value="PAS domain"/>
    <property type="match status" value="1"/>
</dbReference>
<evidence type="ECO:0000256" key="12">
    <source>
        <dbReference type="ARBA" id="ARBA00023136"/>
    </source>
</evidence>
<dbReference type="NCBIfam" id="TIGR00229">
    <property type="entry name" value="sensory_box"/>
    <property type="match status" value="1"/>
</dbReference>
<accession>A0A6J5D6A6</accession>
<dbReference type="InterPro" id="IPR036890">
    <property type="entry name" value="HATPase_C_sf"/>
</dbReference>
<comment type="catalytic activity">
    <reaction evidence="1">
        <text>ATP + protein L-histidine = ADP + protein N-phospho-L-histidine.</text>
        <dbReference type="EC" id="2.7.13.3"/>
    </reaction>
</comment>
<dbReference type="InterPro" id="IPR005467">
    <property type="entry name" value="His_kinase_dom"/>
</dbReference>
<evidence type="ECO:0000256" key="10">
    <source>
        <dbReference type="ARBA" id="ARBA00022989"/>
    </source>
</evidence>
<keyword evidence="7" id="KW-0547">Nucleotide-binding</keyword>
<dbReference type="EC" id="2.7.13.3" evidence="3"/>
<feature type="transmembrane region" description="Helical" evidence="13">
    <location>
        <begin position="75"/>
        <end position="94"/>
    </location>
</feature>
<dbReference type="GO" id="GO:0016020">
    <property type="term" value="C:membrane"/>
    <property type="evidence" value="ECO:0007669"/>
    <property type="project" value="UniProtKB-SubCell"/>
</dbReference>
<dbReference type="InterPro" id="IPR038318">
    <property type="entry name" value="KdpD_sf"/>
</dbReference>
<dbReference type="Proteomes" id="UP000494363">
    <property type="component" value="Unassembled WGS sequence"/>
</dbReference>
<keyword evidence="9" id="KW-0067">ATP-binding</keyword>
<dbReference type="GO" id="GO:0000155">
    <property type="term" value="F:phosphorelay sensor kinase activity"/>
    <property type="evidence" value="ECO:0007669"/>
    <property type="project" value="InterPro"/>
</dbReference>
<dbReference type="PROSITE" id="PS50109">
    <property type="entry name" value="HIS_KIN"/>
    <property type="match status" value="1"/>
</dbReference>
<dbReference type="PRINTS" id="PR00344">
    <property type="entry name" value="BCTRLSENSOR"/>
</dbReference>
<dbReference type="PANTHER" id="PTHR43065">
    <property type="entry name" value="SENSOR HISTIDINE KINASE"/>
    <property type="match status" value="1"/>
</dbReference>
<dbReference type="InterPro" id="IPR000014">
    <property type="entry name" value="PAS"/>
</dbReference>
<feature type="domain" description="PAS" evidence="15">
    <location>
        <begin position="103"/>
        <end position="169"/>
    </location>
</feature>
<keyword evidence="5 16" id="KW-0808">Transferase</keyword>
<keyword evidence="11" id="KW-0902">Two-component regulatory system</keyword>